<comment type="caution">
    <text evidence="5">The sequence shown here is derived from an EMBL/GenBank/DDBJ whole genome shotgun (WGS) entry which is preliminary data.</text>
</comment>
<feature type="transmembrane region" description="Helical" evidence="4">
    <location>
        <begin position="769"/>
        <end position="791"/>
    </location>
</feature>
<dbReference type="Proteomes" id="UP000692954">
    <property type="component" value="Unassembled WGS sequence"/>
</dbReference>
<evidence type="ECO:0000256" key="4">
    <source>
        <dbReference type="SAM" id="Phobius"/>
    </source>
</evidence>
<keyword evidence="4" id="KW-0812">Transmembrane</keyword>
<evidence type="ECO:0000256" key="1">
    <source>
        <dbReference type="ARBA" id="ARBA00022729"/>
    </source>
</evidence>
<dbReference type="OrthoDB" id="305529at2759"/>
<keyword evidence="3" id="KW-1015">Disulfide bond</keyword>
<dbReference type="SMART" id="SM00261">
    <property type="entry name" value="FU"/>
    <property type="match status" value="3"/>
</dbReference>
<gene>
    <name evidence="5" type="ORF">PSON_ATCC_30995.1.T1520124</name>
</gene>
<evidence type="ECO:0000256" key="2">
    <source>
        <dbReference type="ARBA" id="ARBA00022737"/>
    </source>
</evidence>
<name>A0A8S1RCB8_9CILI</name>
<reference evidence="5" key="1">
    <citation type="submission" date="2021-01" db="EMBL/GenBank/DDBJ databases">
        <authorList>
            <consortium name="Genoscope - CEA"/>
            <person name="William W."/>
        </authorList>
    </citation>
    <scope>NUCLEOTIDE SEQUENCE</scope>
</reference>
<dbReference type="InterPro" id="IPR006212">
    <property type="entry name" value="Furin_repeat"/>
</dbReference>
<keyword evidence="6" id="KW-1185">Reference proteome</keyword>
<dbReference type="EMBL" id="CAJJDN010000152">
    <property type="protein sequence ID" value="CAD8124659.1"/>
    <property type="molecule type" value="Genomic_DNA"/>
</dbReference>
<keyword evidence="2" id="KW-0677">Repeat</keyword>
<keyword evidence="1" id="KW-0732">Signal</keyword>
<evidence type="ECO:0000313" key="6">
    <source>
        <dbReference type="Proteomes" id="UP000692954"/>
    </source>
</evidence>
<accession>A0A8S1RCB8</accession>
<dbReference type="PANTHER" id="PTHR38934">
    <property type="entry name" value="HYPHALLY REGULATED CELL WALL PROTEIN 1"/>
    <property type="match status" value="1"/>
</dbReference>
<organism evidence="5 6">
    <name type="scientific">Paramecium sonneborni</name>
    <dbReference type="NCBI Taxonomy" id="65129"/>
    <lineage>
        <taxon>Eukaryota</taxon>
        <taxon>Sar</taxon>
        <taxon>Alveolata</taxon>
        <taxon>Ciliophora</taxon>
        <taxon>Intramacronucleata</taxon>
        <taxon>Oligohymenophorea</taxon>
        <taxon>Peniculida</taxon>
        <taxon>Parameciidae</taxon>
        <taxon>Paramecium</taxon>
    </lineage>
</organism>
<dbReference type="PANTHER" id="PTHR38934:SF6">
    <property type="entry name" value="CHROMOSOME UNDETERMINED SCAFFOLD_176, WHOLE GENOME SHOTGUN SEQUENCE"/>
    <property type="match status" value="1"/>
</dbReference>
<evidence type="ECO:0008006" key="7">
    <source>
        <dbReference type="Google" id="ProtNLM"/>
    </source>
</evidence>
<feature type="transmembrane region" description="Helical" evidence="4">
    <location>
        <begin position="603"/>
        <end position="628"/>
    </location>
</feature>
<proteinExistence type="predicted"/>
<dbReference type="Pfam" id="PF13948">
    <property type="entry name" value="DUF4215"/>
    <property type="match status" value="6"/>
</dbReference>
<dbReference type="AlphaFoldDB" id="A0A8S1RCB8"/>
<evidence type="ECO:0000256" key="3">
    <source>
        <dbReference type="ARBA" id="ARBA00023157"/>
    </source>
</evidence>
<feature type="transmembrane region" description="Helical" evidence="4">
    <location>
        <begin position="811"/>
        <end position="832"/>
    </location>
</feature>
<sequence>MENVGSNEVSIFDFNVYYQNQDIIEPAKLGCLKMINQQCFFCELGWQFDIVQQDCIPICGNKIEQAYEECDDGNDIANDGCYNCKFECSLDCQDCYFGKCLVQQNSNDIEQYDTLKKIQDCQNSKGYYFDILSNDCQSICGDQIITLQEECDDGNYQFNDGCMNCKFICSDECLNCQFGKCYQCNPGYKIIQFKCIPNCGDQLIIADEKCDDGNNIPFDGCYKCQSSCQLECIICQNSYCIECLQGWNLIEGLCEQRCGDQQVALMSNEQCDDLSNNNCVDCSYSFCQINCQICNQHQCVSCIYPFQLIDGLCQPICGDSIITPEYEECDDGNDIPFDGCYQCQYSCSYGCISCTKNNICNQCDQNLFILDNFTSQCKQINSIIYNNNNEYPLIDSLYNINNTSIRCYQNYILIDNICVNQCGNGQLNSFYEECDDGNNHGGDGCSSLCQLEQSFQCINIEGQLTTCSFIKPSDFNLISLSDKANQTQIIELTFTQQVKLIYPSQLQEIIVFKISPEITHELTIIPIQNLTIDLNNPIYQIIIYFQQSIENPILEVEISKFQIFDQYDQGLLNFNKNISLGNPFVISESTKQQVVTIVKLNDAMMYSMASIAGLALLTGNMLMILNLLDLLQSLSYIRFMQYQFPPHLRLFLDTYTKVSLQPILDYFKVDEIITQLNGGLLPYKKKKSSNFNSNYALNSFYLINAKSCYFSLLASLLTYIICSAISSQIINQKLSNYYLKYQQKLKFLKLLSIFQAKVQFQCLKIKNNYFSLGIFQLYFTILHQLSFSTFIQFPDYTFQSVFEFFNSINAAIALIMILFCCLKMLSITSASIRNISKWKYFYLGSKTQFWAINFKSFQIFRIKFYIFIITLKFQL</sequence>
<keyword evidence="4" id="KW-1133">Transmembrane helix</keyword>
<evidence type="ECO:0000313" key="5">
    <source>
        <dbReference type="EMBL" id="CAD8124659.1"/>
    </source>
</evidence>
<protein>
    <recommendedName>
        <fullName evidence="7">Transmembrane protein</fullName>
    </recommendedName>
</protein>
<dbReference type="InterPro" id="IPR011936">
    <property type="entry name" value="Myxo_disulph_rpt"/>
</dbReference>
<dbReference type="NCBIfam" id="TIGR02232">
    <property type="entry name" value="myxo_disulf_rpt"/>
    <property type="match status" value="4"/>
</dbReference>
<keyword evidence="4" id="KW-0472">Membrane</keyword>